<dbReference type="InterPro" id="IPR055210">
    <property type="entry name" value="CtpA/B_N"/>
</dbReference>
<dbReference type="Proteomes" id="UP000176700">
    <property type="component" value="Unassembled WGS sequence"/>
</dbReference>
<dbReference type="Gene3D" id="3.90.226.10">
    <property type="entry name" value="2-enoyl-CoA Hydratase, Chain A, domain 1"/>
    <property type="match status" value="1"/>
</dbReference>
<dbReference type="InterPro" id="IPR004447">
    <property type="entry name" value="Peptidase_S41A"/>
</dbReference>
<dbReference type="Pfam" id="PF22694">
    <property type="entry name" value="CtpB_N-like"/>
    <property type="match status" value="1"/>
</dbReference>
<dbReference type="GO" id="GO:0007165">
    <property type="term" value="P:signal transduction"/>
    <property type="evidence" value="ECO:0007669"/>
    <property type="project" value="TreeGrafter"/>
</dbReference>
<comment type="similarity">
    <text evidence="1 5">Belongs to the peptidase S41A family.</text>
</comment>
<evidence type="ECO:0000256" key="5">
    <source>
        <dbReference type="RuleBase" id="RU004404"/>
    </source>
</evidence>
<protein>
    <recommendedName>
        <fullName evidence="6">PDZ domain-containing protein</fullName>
    </recommendedName>
</protein>
<evidence type="ECO:0000256" key="4">
    <source>
        <dbReference type="ARBA" id="ARBA00022825"/>
    </source>
</evidence>
<keyword evidence="3 5" id="KW-0378">Hydrolase</keyword>
<dbReference type="SUPFAM" id="SSF50156">
    <property type="entry name" value="PDZ domain-like"/>
    <property type="match status" value="1"/>
</dbReference>
<gene>
    <name evidence="7" type="ORF">A2W41_02420</name>
</gene>
<evidence type="ECO:0000259" key="6">
    <source>
        <dbReference type="PROSITE" id="PS50106"/>
    </source>
</evidence>
<dbReference type="EMBL" id="MHNI01000012">
    <property type="protein sequence ID" value="OGZ42945.1"/>
    <property type="molecule type" value="Genomic_DNA"/>
</dbReference>
<evidence type="ECO:0000256" key="2">
    <source>
        <dbReference type="ARBA" id="ARBA00022670"/>
    </source>
</evidence>
<dbReference type="GO" id="GO:0008236">
    <property type="term" value="F:serine-type peptidase activity"/>
    <property type="evidence" value="ECO:0007669"/>
    <property type="project" value="UniProtKB-KW"/>
</dbReference>
<feature type="domain" description="PDZ" evidence="6">
    <location>
        <begin position="118"/>
        <end position="188"/>
    </location>
</feature>
<dbReference type="FunFam" id="2.30.42.10:FF:000063">
    <property type="entry name" value="Peptidase, S41 family"/>
    <property type="match status" value="1"/>
</dbReference>
<dbReference type="SMART" id="SM00228">
    <property type="entry name" value="PDZ"/>
    <property type="match status" value="1"/>
</dbReference>
<dbReference type="GO" id="GO:0030288">
    <property type="term" value="C:outer membrane-bounded periplasmic space"/>
    <property type="evidence" value="ECO:0007669"/>
    <property type="project" value="TreeGrafter"/>
</dbReference>
<dbReference type="Gene3D" id="3.30.750.44">
    <property type="match status" value="1"/>
</dbReference>
<evidence type="ECO:0000256" key="3">
    <source>
        <dbReference type="ARBA" id="ARBA00022801"/>
    </source>
</evidence>
<name>A0A1G2FXY8_9BACT</name>
<dbReference type="SMART" id="SM00245">
    <property type="entry name" value="TSPc"/>
    <property type="match status" value="1"/>
</dbReference>
<dbReference type="Pfam" id="PF17820">
    <property type="entry name" value="PDZ_6"/>
    <property type="match status" value="1"/>
</dbReference>
<dbReference type="PANTHER" id="PTHR32060">
    <property type="entry name" value="TAIL-SPECIFIC PROTEASE"/>
    <property type="match status" value="1"/>
</dbReference>
<organism evidence="7 8">
    <name type="scientific">Candidatus Ryanbacteria bacterium RIFCSPHIGHO2_01_45_13</name>
    <dbReference type="NCBI Taxonomy" id="1802112"/>
    <lineage>
        <taxon>Bacteria</taxon>
        <taxon>Candidatus Ryaniibacteriota</taxon>
    </lineage>
</organism>
<sequence>MRSRNISVVLLALLFIGASFILGAYVGYQQRPYVDLVRNILNIKETAIAEPVEVDFGPFWKAWHLIETKYVAGEEIDRQDLLWGAISGLSSAVGDPYTVFFPPEENEYFESEVKGVFGGIGAEIGIRKNNLVIISPLEDSPAKRAGLKAGDRVLEIDGENTSGMTLDEAVRRIRGEKGTVVVLTVFGEEEEEPKEIGITRDIINVPVLKTEHDEEKNIFIIKLFSFSARSGQEFRNAIREFILSGADKLILDLRNNPGGFLDSAIDIASWFLPKGEIVAVEEFRDRDPVEYRSNGYAVVRGLKMVVLVNQGSASASEIVAGALQDHGIATIMGEKTFGKGSVQELNNITQDTSLKITIARWLTPTGRSISKEGLEPDIIITKEETENPEDDIFMIKAKEFLLQ</sequence>
<dbReference type="SUPFAM" id="SSF52096">
    <property type="entry name" value="ClpP/crotonase"/>
    <property type="match status" value="1"/>
</dbReference>
<dbReference type="InterPro" id="IPR041489">
    <property type="entry name" value="PDZ_6"/>
</dbReference>
<dbReference type="GO" id="GO:0006508">
    <property type="term" value="P:proteolysis"/>
    <property type="evidence" value="ECO:0007669"/>
    <property type="project" value="UniProtKB-KW"/>
</dbReference>
<dbReference type="CDD" id="cd07560">
    <property type="entry name" value="Peptidase_S41_CPP"/>
    <property type="match status" value="1"/>
</dbReference>
<dbReference type="InterPro" id="IPR036034">
    <property type="entry name" value="PDZ_sf"/>
</dbReference>
<dbReference type="InterPro" id="IPR001478">
    <property type="entry name" value="PDZ"/>
</dbReference>
<dbReference type="Pfam" id="PF03572">
    <property type="entry name" value="Peptidase_S41"/>
    <property type="match status" value="1"/>
</dbReference>
<comment type="caution">
    <text evidence="7">The sequence shown here is derived from an EMBL/GenBank/DDBJ whole genome shotgun (WGS) entry which is preliminary data.</text>
</comment>
<evidence type="ECO:0000256" key="1">
    <source>
        <dbReference type="ARBA" id="ARBA00009179"/>
    </source>
</evidence>
<dbReference type="GO" id="GO:0004175">
    <property type="term" value="F:endopeptidase activity"/>
    <property type="evidence" value="ECO:0007669"/>
    <property type="project" value="TreeGrafter"/>
</dbReference>
<evidence type="ECO:0000313" key="7">
    <source>
        <dbReference type="EMBL" id="OGZ42945.1"/>
    </source>
</evidence>
<accession>A0A1G2FXY8</accession>
<dbReference type="InterPro" id="IPR029045">
    <property type="entry name" value="ClpP/crotonase-like_dom_sf"/>
</dbReference>
<reference evidence="7 8" key="1">
    <citation type="journal article" date="2016" name="Nat. Commun.">
        <title>Thousands of microbial genomes shed light on interconnected biogeochemical processes in an aquifer system.</title>
        <authorList>
            <person name="Anantharaman K."/>
            <person name="Brown C.T."/>
            <person name="Hug L.A."/>
            <person name="Sharon I."/>
            <person name="Castelle C.J."/>
            <person name="Probst A.J."/>
            <person name="Thomas B.C."/>
            <person name="Singh A."/>
            <person name="Wilkins M.J."/>
            <person name="Karaoz U."/>
            <person name="Brodie E.L."/>
            <person name="Williams K.H."/>
            <person name="Hubbard S.S."/>
            <person name="Banfield J.F."/>
        </authorList>
    </citation>
    <scope>NUCLEOTIDE SEQUENCE [LARGE SCALE GENOMIC DNA]</scope>
</reference>
<keyword evidence="2 5" id="KW-0645">Protease</keyword>
<dbReference type="PANTHER" id="PTHR32060:SF30">
    <property type="entry name" value="CARBOXY-TERMINAL PROCESSING PROTEASE CTPA"/>
    <property type="match status" value="1"/>
</dbReference>
<dbReference type="Gene3D" id="2.30.42.10">
    <property type="match status" value="1"/>
</dbReference>
<proteinExistence type="inferred from homology"/>
<keyword evidence="4 5" id="KW-0720">Serine protease</keyword>
<dbReference type="PROSITE" id="PS50106">
    <property type="entry name" value="PDZ"/>
    <property type="match status" value="1"/>
</dbReference>
<evidence type="ECO:0000313" key="8">
    <source>
        <dbReference type="Proteomes" id="UP000176700"/>
    </source>
</evidence>
<dbReference type="NCBIfam" id="TIGR00225">
    <property type="entry name" value="prc"/>
    <property type="match status" value="1"/>
</dbReference>
<dbReference type="InterPro" id="IPR005151">
    <property type="entry name" value="Tail-specific_protease"/>
</dbReference>
<dbReference type="AlphaFoldDB" id="A0A1G2FXY8"/>
<dbReference type="CDD" id="cd06782">
    <property type="entry name" value="cpPDZ_CPP-like"/>
    <property type="match status" value="1"/>
</dbReference>